<evidence type="ECO:0000256" key="7">
    <source>
        <dbReference type="ARBA" id="ARBA00022741"/>
    </source>
</evidence>
<dbReference type="InterPro" id="IPR014729">
    <property type="entry name" value="Rossmann-like_a/b/a_fold"/>
</dbReference>
<dbReference type="Pfam" id="PF03950">
    <property type="entry name" value="tRNA-synt_1c_C"/>
    <property type="match status" value="1"/>
</dbReference>
<proteinExistence type="inferred from homology"/>
<evidence type="ECO:0000259" key="14">
    <source>
        <dbReference type="Pfam" id="PF00043"/>
    </source>
</evidence>
<dbReference type="Pfam" id="PF00749">
    <property type="entry name" value="tRNA-synt_1c"/>
    <property type="match status" value="1"/>
</dbReference>
<evidence type="ECO:0000256" key="13">
    <source>
        <dbReference type="RuleBase" id="RU363037"/>
    </source>
</evidence>
<keyword evidence="10 13" id="KW-0030">Aminoacyl-tRNA synthetase</keyword>
<name>A0A0J9XAA2_GEOCN</name>
<feature type="domain" description="tRNA synthetases class I (E and Q) anti-codon binding" evidence="17">
    <location>
        <begin position="624"/>
        <end position="697"/>
    </location>
</feature>
<dbReference type="InterPro" id="IPR004526">
    <property type="entry name" value="Glu-tRNA-synth_arc/euk"/>
</dbReference>
<evidence type="ECO:0000256" key="12">
    <source>
        <dbReference type="ARBA" id="ARBA00048351"/>
    </source>
</evidence>
<keyword evidence="6 13" id="KW-0436">Ligase</keyword>
<dbReference type="FunFam" id="2.40.240.10:FF:000004">
    <property type="entry name" value="Glutamyl-tRNA synthetase, cytoplasmic"/>
    <property type="match status" value="1"/>
</dbReference>
<evidence type="ECO:0000256" key="2">
    <source>
        <dbReference type="ARBA" id="ARBA00008927"/>
    </source>
</evidence>
<dbReference type="FunFam" id="3.40.50.620:FF:000037">
    <property type="entry name" value="Glutamine--tRNA ligase cytoplasmic"/>
    <property type="match status" value="1"/>
</dbReference>
<evidence type="ECO:0000256" key="5">
    <source>
        <dbReference type="ARBA" id="ARBA00022553"/>
    </source>
</evidence>
<dbReference type="AlphaFoldDB" id="A0A0J9XAA2"/>
<evidence type="ECO:0000313" key="19">
    <source>
        <dbReference type="Proteomes" id="UP000242525"/>
    </source>
</evidence>
<dbReference type="InterPro" id="IPR049437">
    <property type="entry name" value="tRNA-synt_1c_C2"/>
</dbReference>
<evidence type="ECO:0000256" key="8">
    <source>
        <dbReference type="ARBA" id="ARBA00022840"/>
    </source>
</evidence>
<dbReference type="EMBL" id="CCBN010000006">
    <property type="protein sequence ID" value="CDO54111.1"/>
    <property type="molecule type" value="Genomic_DNA"/>
</dbReference>
<keyword evidence="19" id="KW-1185">Reference proteome</keyword>
<dbReference type="GO" id="GO:0006424">
    <property type="term" value="P:glutamyl-tRNA aminoacylation"/>
    <property type="evidence" value="ECO:0007669"/>
    <property type="project" value="InterPro"/>
</dbReference>
<dbReference type="NCBIfam" id="TIGR00463">
    <property type="entry name" value="gltX_arch"/>
    <property type="match status" value="1"/>
</dbReference>
<feature type="domain" description="Glutamyl/glutaminyl-tRNA synthetase class Ib catalytic" evidence="15">
    <location>
        <begin position="213"/>
        <end position="517"/>
    </location>
</feature>
<dbReference type="PANTHER" id="PTHR43097:SF5">
    <property type="entry name" value="GLUTAMATE--TRNA LIGASE"/>
    <property type="match status" value="1"/>
</dbReference>
<dbReference type="Pfam" id="PF00043">
    <property type="entry name" value="GST_C"/>
    <property type="match status" value="1"/>
</dbReference>
<comment type="caution">
    <text evidence="18">The sequence shown here is derived from an EMBL/GenBank/DDBJ whole genome shotgun (WGS) entry which is preliminary data.</text>
</comment>
<evidence type="ECO:0000259" key="16">
    <source>
        <dbReference type="Pfam" id="PF03950"/>
    </source>
</evidence>
<dbReference type="InterPro" id="IPR020056">
    <property type="entry name" value="Rbsml_bL25/Gln-tRNA_synth_N"/>
</dbReference>
<dbReference type="FunFam" id="3.90.800.10:FF:000001">
    <property type="entry name" value="Glutamine--tRNA ligase"/>
    <property type="match status" value="1"/>
</dbReference>
<sequence>MSQYQLTLAAKSQLTGFPQLIAAAVINHIQPTSPIDISIVDDALVDKSVPESSVALKGPDSTTYGAEALKTLIAAFPTELYGKDEKKLSDEWVTYAYEHLTKKDFKLLNVALLKLESHLNFRSFIVGYSPSLADIAVWGVLRANSVVSAAVKGGTFINVARWYKFFESSPYFGGAVEIYNKDLTEQRKASKVGQKKESRASFDIELIDAKEGEVVTRFPPEPSGYLHIGHAKAALLNQYFAQAYKGKLIIRFDDTNPSKEKEEFENSIVEDLELLGIKGDKVTHSSDYFDVMYNYAIQMIKDGLAYVDDTPLETMREQRGEGIPSARRDRSVEENLKFFEEMKNGTEIGLKSCLRAKISVDDNNKTLRDPVIYRTNLTPHHRTGTTWKIYPTYDFCVPIVDALEGVTHALRTIEYRDRNAQYAWMLKALKLRNVHVWDFARVNFVRTLLSKRKLQWFVDKDLVTGWDDPRFPTVRGVRRRGMTVEGLRNFILATGPSKNIINLDWSLIWAGNKKVIDPIAPRHTAVLTKDVVKVALSGGPEKDIIEDKLKHKKNPDIGTKKVIFSSNVLIDQDDAKTLKDGEEFTLMDWGNAIVQKIHTNAEGVVTSIDAKLHLEGDFKKTEKKITWLADTKDATPVELVDFDHLINKDKIEDDENFEDFLTKVTEFHANALADLNVRDLKVGSIIQIERKGYYRVDKAATATEPAVLFTIPDGKTVQRYGAKPTSA</sequence>
<dbReference type="InterPro" id="IPR050132">
    <property type="entry name" value="Gln/Glu-tRNA_Ligase"/>
</dbReference>
<reference evidence="18" key="1">
    <citation type="submission" date="2014-03" db="EMBL/GenBank/DDBJ databases">
        <authorList>
            <person name="Casaregola S."/>
        </authorList>
    </citation>
    <scope>NUCLEOTIDE SEQUENCE [LARGE SCALE GENOMIC DNA]</scope>
    <source>
        <strain evidence="18">CLIB 918</strain>
    </source>
</reference>
<dbReference type="PRINTS" id="PR00987">
    <property type="entry name" value="TRNASYNTHGLU"/>
</dbReference>
<dbReference type="InterPro" id="IPR000924">
    <property type="entry name" value="Glu/Gln-tRNA-synth"/>
</dbReference>
<dbReference type="HAMAP" id="MF_02076">
    <property type="entry name" value="Glu_tRNA_synth_type2"/>
    <property type="match status" value="1"/>
</dbReference>
<dbReference type="InterPro" id="IPR001412">
    <property type="entry name" value="aa-tRNA-synth_I_CS"/>
</dbReference>
<feature type="domain" description="Glutathione S-transferase C-terminal" evidence="14">
    <location>
        <begin position="96"/>
        <end position="170"/>
    </location>
</feature>
<keyword evidence="8 13" id="KW-0067">ATP-binding</keyword>
<dbReference type="Proteomes" id="UP000242525">
    <property type="component" value="Unassembled WGS sequence"/>
</dbReference>
<dbReference type="PROSITE" id="PS00178">
    <property type="entry name" value="AA_TRNA_LIGASE_I"/>
    <property type="match status" value="1"/>
</dbReference>
<keyword evidence="7 13" id="KW-0547">Nucleotide-binding</keyword>
<dbReference type="GO" id="GO:0004818">
    <property type="term" value="F:glutamate-tRNA ligase activity"/>
    <property type="evidence" value="ECO:0007669"/>
    <property type="project" value="UniProtKB-EC"/>
</dbReference>
<evidence type="ECO:0000256" key="6">
    <source>
        <dbReference type="ARBA" id="ARBA00022598"/>
    </source>
</evidence>
<comment type="similarity">
    <text evidence="2">Belongs to the class-I aminoacyl-tRNA synthetase family. Glutamate--tRNA ligase type 2 subfamily.</text>
</comment>
<dbReference type="FunFam" id="1.10.1160.10:FF:000001">
    <property type="entry name" value="Glutamine--tRNA ligase"/>
    <property type="match status" value="1"/>
</dbReference>
<protein>
    <recommendedName>
        <fullName evidence="3">glutamate--tRNA ligase</fullName>
        <ecNumber evidence="3">6.1.1.17</ecNumber>
    </recommendedName>
    <alternativeName>
        <fullName evidence="11">Glutamyl-tRNA synthetase</fullName>
    </alternativeName>
</protein>
<dbReference type="SUPFAM" id="SSF50715">
    <property type="entry name" value="Ribosomal protein L25-like"/>
    <property type="match status" value="1"/>
</dbReference>
<dbReference type="InterPro" id="IPR020058">
    <property type="entry name" value="Glu/Gln-tRNA-synth_Ib_cat-dom"/>
</dbReference>
<dbReference type="GO" id="GO:0005829">
    <property type="term" value="C:cytosol"/>
    <property type="evidence" value="ECO:0007669"/>
    <property type="project" value="TreeGrafter"/>
</dbReference>
<dbReference type="EC" id="6.1.1.17" evidence="3"/>
<dbReference type="InterPro" id="IPR020061">
    <property type="entry name" value="Glu_tRNA_lig_a-bdl"/>
</dbReference>
<dbReference type="Pfam" id="PF20974">
    <property type="entry name" value="tRNA-synt_1c_C2"/>
    <property type="match status" value="1"/>
</dbReference>
<evidence type="ECO:0000256" key="4">
    <source>
        <dbReference type="ARBA" id="ARBA00022490"/>
    </source>
</evidence>
<accession>A0A0J9XAA2</accession>
<comment type="catalytic activity">
    <reaction evidence="12">
        <text>tRNA(Glu) + L-glutamate + ATP = L-glutamyl-tRNA(Glu) + AMP + diphosphate</text>
        <dbReference type="Rhea" id="RHEA:23540"/>
        <dbReference type="Rhea" id="RHEA-COMP:9663"/>
        <dbReference type="Rhea" id="RHEA-COMP:9680"/>
        <dbReference type="ChEBI" id="CHEBI:29985"/>
        <dbReference type="ChEBI" id="CHEBI:30616"/>
        <dbReference type="ChEBI" id="CHEBI:33019"/>
        <dbReference type="ChEBI" id="CHEBI:78442"/>
        <dbReference type="ChEBI" id="CHEBI:78520"/>
        <dbReference type="ChEBI" id="CHEBI:456215"/>
        <dbReference type="EC" id="6.1.1.17"/>
    </reaction>
</comment>
<dbReference type="Gene3D" id="1.10.1160.10">
    <property type="entry name" value="Glutamyl-trna Synthetase, Domain 2"/>
    <property type="match status" value="1"/>
</dbReference>
<dbReference type="OrthoDB" id="10250478at2759"/>
<evidence type="ECO:0000313" key="18">
    <source>
        <dbReference type="EMBL" id="CDO54111.1"/>
    </source>
</evidence>
<gene>
    <name evidence="18" type="ORF">BN980_GECA06s04817g</name>
</gene>
<dbReference type="GO" id="GO:0005524">
    <property type="term" value="F:ATP binding"/>
    <property type="evidence" value="ECO:0007669"/>
    <property type="project" value="UniProtKB-KW"/>
</dbReference>
<keyword evidence="9 13" id="KW-0648">Protein biosynthesis</keyword>
<dbReference type="InterPro" id="IPR020059">
    <property type="entry name" value="Glu/Gln-tRNA-synth_Ib_codon-bd"/>
</dbReference>
<evidence type="ECO:0000256" key="10">
    <source>
        <dbReference type="ARBA" id="ARBA00023146"/>
    </source>
</evidence>
<comment type="subcellular location">
    <subcellularLocation>
        <location evidence="1">Cytoplasm</location>
    </subcellularLocation>
</comment>
<dbReference type="Gene3D" id="2.40.240.10">
    <property type="entry name" value="Ribosomal Protein L25, Chain P"/>
    <property type="match status" value="2"/>
</dbReference>
<evidence type="ECO:0000259" key="15">
    <source>
        <dbReference type="Pfam" id="PF00749"/>
    </source>
</evidence>
<dbReference type="STRING" id="1173061.A0A0J9XAA2"/>
<dbReference type="SUPFAM" id="SSF47616">
    <property type="entry name" value="GST C-terminal domain-like"/>
    <property type="match status" value="1"/>
</dbReference>
<organism evidence="18 19">
    <name type="scientific">Geotrichum candidum</name>
    <name type="common">Oospora lactis</name>
    <name type="synonym">Dipodascus geotrichum</name>
    <dbReference type="NCBI Taxonomy" id="1173061"/>
    <lineage>
        <taxon>Eukaryota</taxon>
        <taxon>Fungi</taxon>
        <taxon>Dikarya</taxon>
        <taxon>Ascomycota</taxon>
        <taxon>Saccharomycotina</taxon>
        <taxon>Dipodascomycetes</taxon>
        <taxon>Dipodascales</taxon>
        <taxon>Dipodascaceae</taxon>
        <taxon>Geotrichum</taxon>
    </lineage>
</organism>
<dbReference type="Gene3D" id="3.40.50.620">
    <property type="entry name" value="HUPs"/>
    <property type="match status" value="1"/>
</dbReference>
<dbReference type="SUPFAM" id="SSF52374">
    <property type="entry name" value="Nucleotidylyl transferase"/>
    <property type="match status" value="1"/>
</dbReference>
<dbReference type="InterPro" id="IPR011035">
    <property type="entry name" value="Ribosomal_bL25/Gln-tRNA_synth"/>
</dbReference>
<keyword evidence="4" id="KW-0963">Cytoplasm</keyword>
<keyword evidence="5" id="KW-0597">Phosphoprotein</keyword>
<evidence type="ECO:0000256" key="9">
    <source>
        <dbReference type="ARBA" id="ARBA00022917"/>
    </source>
</evidence>
<dbReference type="InterPro" id="IPR036282">
    <property type="entry name" value="Glutathione-S-Trfase_C_sf"/>
</dbReference>
<dbReference type="Gene3D" id="1.20.1050.10">
    <property type="match status" value="1"/>
</dbReference>
<dbReference type="InterPro" id="IPR004046">
    <property type="entry name" value="GST_C"/>
</dbReference>
<dbReference type="Gene3D" id="3.40.30.70">
    <property type="match status" value="1"/>
</dbReference>
<evidence type="ECO:0000256" key="1">
    <source>
        <dbReference type="ARBA" id="ARBA00004496"/>
    </source>
</evidence>
<dbReference type="GO" id="GO:1990825">
    <property type="term" value="F:sequence-specific mRNA binding"/>
    <property type="evidence" value="ECO:0007669"/>
    <property type="project" value="UniProtKB-ARBA"/>
</dbReference>
<feature type="domain" description="Glutamyl/glutaminyl-tRNA synthetase class Ib anti-codon binding" evidence="16">
    <location>
        <begin position="520"/>
        <end position="612"/>
    </location>
</feature>
<dbReference type="Gene3D" id="3.90.800.10">
    <property type="entry name" value="Glutamyl-tRNA Synthetase, Domain 3"/>
    <property type="match status" value="1"/>
</dbReference>
<evidence type="ECO:0000256" key="3">
    <source>
        <dbReference type="ARBA" id="ARBA00012835"/>
    </source>
</evidence>
<dbReference type="PANTHER" id="PTHR43097">
    <property type="entry name" value="GLUTAMINE-TRNA LIGASE"/>
    <property type="match status" value="1"/>
</dbReference>
<dbReference type="GO" id="GO:0017102">
    <property type="term" value="C:methionyl glutamyl tRNA synthetase complex"/>
    <property type="evidence" value="ECO:0007669"/>
    <property type="project" value="TreeGrafter"/>
</dbReference>
<evidence type="ECO:0000256" key="11">
    <source>
        <dbReference type="ARBA" id="ARBA00030865"/>
    </source>
</evidence>
<evidence type="ECO:0000259" key="17">
    <source>
        <dbReference type="Pfam" id="PF20974"/>
    </source>
</evidence>